<reference evidence="2 3" key="1">
    <citation type="submission" date="2018-11" db="EMBL/GenBank/DDBJ databases">
        <title>Species Designations Belie Phenotypic and Genotypic Heterogeneity in Oral Streptococci.</title>
        <authorList>
            <person name="Velsko I."/>
        </authorList>
    </citation>
    <scope>NUCLEOTIDE SEQUENCE [LARGE SCALE GENOMIC DNA]</scope>
    <source>
        <strain evidence="2 3">BCC11</strain>
    </source>
</reference>
<dbReference type="AlphaFoldDB" id="A0A139PL76"/>
<dbReference type="Proteomes" id="UP000269984">
    <property type="component" value="Unassembled WGS sequence"/>
</dbReference>
<evidence type="ECO:0000256" key="1">
    <source>
        <dbReference type="SAM" id="MobiDB-lite"/>
    </source>
</evidence>
<gene>
    <name evidence="2" type="ORF">D8857_05165</name>
</gene>
<protein>
    <submittedName>
        <fullName evidence="2">Uncharacterized protein</fullName>
    </submittedName>
</protein>
<proteinExistence type="predicted"/>
<dbReference type="EMBL" id="RJNP01000006">
    <property type="protein sequence ID" value="RSI72468.1"/>
    <property type="molecule type" value="Genomic_DNA"/>
</dbReference>
<name>A0A139PL76_STROR</name>
<evidence type="ECO:0000313" key="2">
    <source>
        <dbReference type="EMBL" id="RSI72468.1"/>
    </source>
</evidence>
<comment type="caution">
    <text evidence="2">The sequence shown here is derived from an EMBL/GenBank/DDBJ whole genome shotgun (WGS) entry which is preliminary data.</text>
</comment>
<accession>A0A139PL76</accession>
<feature type="compositionally biased region" description="Basic and acidic residues" evidence="1">
    <location>
        <begin position="1"/>
        <end position="30"/>
    </location>
</feature>
<sequence>MKEAAEQVGKKASKEFRQEASEQLAKHSDDVASTSKGISKEEYNSLRKKTPSQEIRDHVNNIDGEKFDPIYGYPVETLEADHIVSMKEITEMDGFAPLSDVDKVEVLNLEDNFMGLGKPTNSSKGSKTWSDWQGHSKLGDIPAEIREKMIALEREARTKLQNEIFRRLKNDGSA</sequence>
<evidence type="ECO:0000313" key="3">
    <source>
        <dbReference type="Proteomes" id="UP000269984"/>
    </source>
</evidence>
<organism evidence="2 3">
    <name type="scientific">Streptococcus oralis</name>
    <dbReference type="NCBI Taxonomy" id="1303"/>
    <lineage>
        <taxon>Bacteria</taxon>
        <taxon>Bacillati</taxon>
        <taxon>Bacillota</taxon>
        <taxon>Bacilli</taxon>
        <taxon>Lactobacillales</taxon>
        <taxon>Streptococcaceae</taxon>
        <taxon>Streptococcus</taxon>
    </lineage>
</organism>
<dbReference type="RefSeq" id="WP_000656481.1">
    <property type="nucleotide sequence ID" value="NZ_JALDVW010000001.1"/>
</dbReference>
<feature type="region of interest" description="Disordered" evidence="1">
    <location>
        <begin position="1"/>
        <end position="61"/>
    </location>
</feature>